<dbReference type="EMBL" id="JAQIZT010000016">
    <property type="protein sequence ID" value="KAJ6968209.1"/>
    <property type="molecule type" value="Genomic_DNA"/>
</dbReference>
<reference evidence="2 3" key="1">
    <citation type="journal article" date="2023" name="Mol. Ecol. Resour.">
        <title>Chromosome-level genome assembly of a triploid poplar Populus alba 'Berolinensis'.</title>
        <authorList>
            <person name="Chen S."/>
            <person name="Yu Y."/>
            <person name="Wang X."/>
            <person name="Wang S."/>
            <person name="Zhang T."/>
            <person name="Zhou Y."/>
            <person name="He R."/>
            <person name="Meng N."/>
            <person name="Wang Y."/>
            <person name="Liu W."/>
            <person name="Liu Z."/>
            <person name="Liu J."/>
            <person name="Guo Q."/>
            <person name="Huang H."/>
            <person name="Sederoff R.R."/>
            <person name="Wang G."/>
            <person name="Qu G."/>
            <person name="Chen S."/>
        </authorList>
    </citation>
    <scope>NUCLEOTIDE SEQUENCE [LARGE SCALE GENOMIC DNA]</scope>
    <source>
        <strain evidence="2">SC-2020</strain>
    </source>
</reference>
<proteinExistence type="predicted"/>
<sequence>MKFTSPKEKIKTTSRKPGSVSPRLCPAHTTRLSVTIIVEMKERNTTSTLRRVLVNCAAQAKEYGWCVAAKVPEIERDILEGRLEGLISLIPCGQTLTSASIILVA</sequence>
<keyword evidence="3" id="KW-1185">Reference proteome</keyword>
<feature type="compositionally biased region" description="Basic and acidic residues" evidence="1">
    <location>
        <begin position="1"/>
        <end position="11"/>
    </location>
</feature>
<evidence type="ECO:0000313" key="3">
    <source>
        <dbReference type="Proteomes" id="UP001164929"/>
    </source>
</evidence>
<evidence type="ECO:0000256" key="1">
    <source>
        <dbReference type="SAM" id="MobiDB-lite"/>
    </source>
</evidence>
<organism evidence="2 3">
    <name type="scientific">Populus alba x Populus x berolinensis</name>
    <dbReference type="NCBI Taxonomy" id="444605"/>
    <lineage>
        <taxon>Eukaryota</taxon>
        <taxon>Viridiplantae</taxon>
        <taxon>Streptophyta</taxon>
        <taxon>Embryophyta</taxon>
        <taxon>Tracheophyta</taxon>
        <taxon>Spermatophyta</taxon>
        <taxon>Magnoliopsida</taxon>
        <taxon>eudicotyledons</taxon>
        <taxon>Gunneridae</taxon>
        <taxon>Pentapetalae</taxon>
        <taxon>rosids</taxon>
        <taxon>fabids</taxon>
        <taxon>Malpighiales</taxon>
        <taxon>Salicaceae</taxon>
        <taxon>Saliceae</taxon>
        <taxon>Populus</taxon>
    </lineage>
</organism>
<gene>
    <name evidence="2" type="ORF">NC653_036223</name>
</gene>
<dbReference type="AlphaFoldDB" id="A0AAD6LJQ6"/>
<protein>
    <submittedName>
        <fullName evidence="2">Uncharacterized protein</fullName>
    </submittedName>
</protein>
<comment type="caution">
    <text evidence="2">The sequence shown here is derived from an EMBL/GenBank/DDBJ whole genome shotgun (WGS) entry which is preliminary data.</text>
</comment>
<accession>A0AAD6LJQ6</accession>
<dbReference type="Proteomes" id="UP001164929">
    <property type="component" value="Chromosome 16"/>
</dbReference>
<feature type="region of interest" description="Disordered" evidence="1">
    <location>
        <begin position="1"/>
        <end position="23"/>
    </location>
</feature>
<evidence type="ECO:0000313" key="2">
    <source>
        <dbReference type="EMBL" id="KAJ6968209.1"/>
    </source>
</evidence>
<name>A0AAD6LJQ6_9ROSI</name>